<dbReference type="CDD" id="cd00071">
    <property type="entry name" value="GMPK"/>
    <property type="match status" value="1"/>
</dbReference>
<comment type="similarity">
    <text evidence="2 11">Belongs to the guanylate kinase family.</text>
</comment>
<sequence length="203" mass="22747">MALRKKAKGQLIVLSGPSGVGKSTVIAELLGQRQDIHFSVSFTTRKPRVGEANGVNYNFVERDEFERMIADGELLEHAEYVNNYYGTSLKVIQEKLDAGIDVLLDIEVQGAAKVRSKCPDAVLIFIIPPSFEELSRRLRGRNTDSEEVIAGRLQKAREEYKQIPKYDYLVVNDKVSAAAEEIISILIAEDCRTKNRIHLIEGV</sequence>
<reference evidence="13 14" key="1">
    <citation type="journal article" date="2015" name="Nat. Commun.">
        <title>Production of butyrate from lysine and the Amadori product fructoselysine by a human gut commensal.</title>
        <authorList>
            <person name="Bui T.P."/>
            <person name="Ritari J."/>
            <person name="Boeren S."/>
            <person name="de Waard P."/>
            <person name="Plugge C.M."/>
            <person name="de Vos W.M."/>
        </authorList>
    </citation>
    <scope>NUCLEOTIDE SEQUENCE [LARGE SCALE GENOMIC DNA]</scope>
    <source>
        <strain evidence="13 14">AF211</strain>
    </source>
</reference>
<dbReference type="GO" id="GO:0004385">
    <property type="term" value="F:GMP kinase activity"/>
    <property type="evidence" value="ECO:0007669"/>
    <property type="project" value="UniProtKB-UniRule"/>
</dbReference>
<dbReference type="InterPro" id="IPR020590">
    <property type="entry name" value="Guanylate_kinase_CS"/>
</dbReference>
<name>A0A0S2W3V8_9FIRM</name>
<dbReference type="HAMAP" id="MF_00328">
    <property type="entry name" value="Guanylate_kinase"/>
    <property type="match status" value="1"/>
</dbReference>
<dbReference type="eggNOG" id="COG0194">
    <property type="taxonomic scope" value="Bacteria"/>
</dbReference>
<evidence type="ECO:0000259" key="12">
    <source>
        <dbReference type="PROSITE" id="PS50052"/>
    </source>
</evidence>
<dbReference type="STRING" id="1297617.IB211_01622"/>
<evidence type="ECO:0000256" key="6">
    <source>
        <dbReference type="ARBA" id="ARBA00022741"/>
    </source>
</evidence>
<dbReference type="Gene3D" id="3.30.63.10">
    <property type="entry name" value="Guanylate Kinase phosphate binding domain"/>
    <property type="match status" value="1"/>
</dbReference>
<comment type="subcellular location">
    <subcellularLocation>
        <location evidence="11">Cytoplasm</location>
    </subcellularLocation>
</comment>
<evidence type="ECO:0000256" key="5">
    <source>
        <dbReference type="ARBA" id="ARBA00022679"/>
    </source>
</evidence>
<evidence type="ECO:0000313" key="14">
    <source>
        <dbReference type="Proteomes" id="UP000064844"/>
    </source>
</evidence>
<reference evidence="14" key="2">
    <citation type="submission" date="2015-04" db="EMBL/GenBank/DDBJ databases">
        <title>A butyrogenic pathway from the amino acid lysine in a human gut commensal.</title>
        <authorList>
            <person name="de Vos W.M."/>
            <person name="Bui N.T.P."/>
            <person name="Plugge C.M."/>
            <person name="Ritari J."/>
        </authorList>
    </citation>
    <scope>NUCLEOTIDE SEQUENCE [LARGE SCALE GENOMIC DNA]</scope>
    <source>
        <strain evidence="14">AF211</strain>
    </source>
</reference>
<dbReference type="PANTHER" id="PTHR23117:SF13">
    <property type="entry name" value="GUANYLATE KINASE"/>
    <property type="match status" value="1"/>
</dbReference>
<dbReference type="AlphaFoldDB" id="A0A0S2W3V8"/>
<evidence type="ECO:0000256" key="4">
    <source>
        <dbReference type="ARBA" id="ARBA00016296"/>
    </source>
</evidence>
<evidence type="ECO:0000256" key="3">
    <source>
        <dbReference type="ARBA" id="ARBA00012961"/>
    </source>
</evidence>
<accession>A0A0S2W3V8</accession>
<protein>
    <recommendedName>
        <fullName evidence="4 11">Guanylate kinase</fullName>
        <ecNumber evidence="3 11">2.7.4.8</ecNumber>
    </recommendedName>
    <alternativeName>
        <fullName evidence="9 11">GMP kinase</fullName>
    </alternativeName>
</protein>
<evidence type="ECO:0000313" key="13">
    <source>
        <dbReference type="EMBL" id="ALP94013.1"/>
    </source>
</evidence>
<evidence type="ECO:0000256" key="11">
    <source>
        <dbReference type="HAMAP-Rule" id="MF_00328"/>
    </source>
</evidence>
<organism evidence="13 14">
    <name type="scientific">Intestinimonas butyriciproducens</name>
    <dbReference type="NCBI Taxonomy" id="1297617"/>
    <lineage>
        <taxon>Bacteria</taxon>
        <taxon>Bacillati</taxon>
        <taxon>Bacillota</taxon>
        <taxon>Clostridia</taxon>
        <taxon>Eubacteriales</taxon>
        <taxon>Intestinimonas</taxon>
    </lineage>
</organism>
<dbReference type="GO" id="GO:0005829">
    <property type="term" value="C:cytosol"/>
    <property type="evidence" value="ECO:0007669"/>
    <property type="project" value="TreeGrafter"/>
</dbReference>
<dbReference type="Gene3D" id="3.40.50.300">
    <property type="entry name" value="P-loop containing nucleotide triphosphate hydrolases"/>
    <property type="match status" value="2"/>
</dbReference>
<evidence type="ECO:0000256" key="7">
    <source>
        <dbReference type="ARBA" id="ARBA00022777"/>
    </source>
</evidence>
<dbReference type="InterPro" id="IPR027417">
    <property type="entry name" value="P-loop_NTPase"/>
</dbReference>
<dbReference type="PROSITE" id="PS50052">
    <property type="entry name" value="GUANYLATE_KINASE_2"/>
    <property type="match status" value="1"/>
</dbReference>
<comment type="catalytic activity">
    <reaction evidence="10 11">
        <text>GMP + ATP = GDP + ADP</text>
        <dbReference type="Rhea" id="RHEA:20780"/>
        <dbReference type="ChEBI" id="CHEBI:30616"/>
        <dbReference type="ChEBI" id="CHEBI:58115"/>
        <dbReference type="ChEBI" id="CHEBI:58189"/>
        <dbReference type="ChEBI" id="CHEBI:456216"/>
        <dbReference type="EC" id="2.7.4.8"/>
    </reaction>
</comment>
<dbReference type="Proteomes" id="UP000064844">
    <property type="component" value="Chromosome"/>
</dbReference>
<dbReference type="PATRIC" id="fig|1297617.4.peg.1663"/>
<dbReference type="InterPro" id="IPR008145">
    <property type="entry name" value="GK/Ca_channel_bsu"/>
</dbReference>
<comment type="function">
    <text evidence="1 11">Essential for recycling GMP and indirectly, cGMP.</text>
</comment>
<feature type="binding site" evidence="11">
    <location>
        <begin position="16"/>
        <end position="23"/>
    </location>
    <ligand>
        <name>ATP</name>
        <dbReference type="ChEBI" id="CHEBI:30616"/>
    </ligand>
</feature>
<dbReference type="SMART" id="SM00072">
    <property type="entry name" value="GuKc"/>
    <property type="match status" value="1"/>
</dbReference>
<gene>
    <name evidence="11" type="primary">gmk</name>
    <name evidence="13" type="ORF">IB211_01622</name>
</gene>
<evidence type="ECO:0000256" key="9">
    <source>
        <dbReference type="ARBA" id="ARBA00030128"/>
    </source>
</evidence>
<evidence type="ECO:0000256" key="8">
    <source>
        <dbReference type="ARBA" id="ARBA00022840"/>
    </source>
</evidence>
<keyword evidence="7 11" id="KW-0418">Kinase</keyword>
<feature type="domain" description="Guanylate kinase-like" evidence="12">
    <location>
        <begin position="9"/>
        <end position="187"/>
    </location>
</feature>
<dbReference type="EC" id="2.7.4.8" evidence="3 11"/>
<keyword evidence="6 11" id="KW-0547">Nucleotide-binding</keyword>
<dbReference type="GO" id="GO:0005524">
    <property type="term" value="F:ATP binding"/>
    <property type="evidence" value="ECO:0007669"/>
    <property type="project" value="UniProtKB-UniRule"/>
</dbReference>
<dbReference type="SUPFAM" id="SSF52540">
    <property type="entry name" value="P-loop containing nucleoside triphosphate hydrolases"/>
    <property type="match status" value="1"/>
</dbReference>
<keyword evidence="8 11" id="KW-0067">ATP-binding</keyword>
<dbReference type="InterPro" id="IPR008144">
    <property type="entry name" value="Guanylate_kin-like_dom"/>
</dbReference>
<dbReference type="PANTHER" id="PTHR23117">
    <property type="entry name" value="GUANYLATE KINASE-RELATED"/>
    <property type="match status" value="1"/>
</dbReference>
<dbReference type="FunFam" id="3.30.63.10:FF:000002">
    <property type="entry name" value="Guanylate kinase 1"/>
    <property type="match status" value="1"/>
</dbReference>
<evidence type="ECO:0000256" key="1">
    <source>
        <dbReference type="ARBA" id="ARBA00003531"/>
    </source>
</evidence>
<evidence type="ECO:0000256" key="2">
    <source>
        <dbReference type="ARBA" id="ARBA00005790"/>
    </source>
</evidence>
<evidence type="ECO:0000256" key="10">
    <source>
        <dbReference type="ARBA" id="ARBA00048594"/>
    </source>
</evidence>
<keyword evidence="11" id="KW-0963">Cytoplasm</keyword>
<keyword evidence="14" id="KW-1185">Reference proteome</keyword>
<dbReference type="RefSeq" id="WP_058117696.1">
    <property type="nucleotide sequence ID" value="NZ_CP011307.1"/>
</dbReference>
<dbReference type="EMBL" id="CP011307">
    <property type="protein sequence ID" value="ALP94013.1"/>
    <property type="molecule type" value="Genomic_DNA"/>
</dbReference>
<keyword evidence="5 11" id="KW-0808">Transferase</keyword>
<dbReference type="KEGG" id="ibu:IB211_01622"/>
<dbReference type="Pfam" id="PF00625">
    <property type="entry name" value="Guanylate_kin"/>
    <property type="match status" value="1"/>
</dbReference>
<dbReference type="NCBIfam" id="TIGR03263">
    <property type="entry name" value="guanyl_kin"/>
    <property type="match status" value="1"/>
</dbReference>
<dbReference type="InterPro" id="IPR017665">
    <property type="entry name" value="Guanylate_kinase"/>
</dbReference>
<proteinExistence type="inferred from homology"/>
<dbReference type="PROSITE" id="PS00856">
    <property type="entry name" value="GUANYLATE_KINASE_1"/>
    <property type="match status" value="1"/>
</dbReference>